<keyword evidence="8" id="KW-0560">Oxidoreductase</keyword>
<keyword evidence="5" id="KW-0874">Quinone</keyword>
<evidence type="ECO:0000256" key="10">
    <source>
        <dbReference type="ARBA" id="ARBA00023157"/>
    </source>
</evidence>
<dbReference type="RefSeq" id="XP_013378654.1">
    <property type="nucleotide sequence ID" value="XM_013523200.2"/>
</dbReference>
<dbReference type="FunCoup" id="A0A1S3H0F8">
    <property type="interactions" value="265"/>
</dbReference>
<keyword evidence="6" id="KW-0256">Endoplasmic reticulum</keyword>
<dbReference type="Proteomes" id="UP000085678">
    <property type="component" value="Unplaced"/>
</dbReference>
<keyword evidence="4 12" id="KW-0812">Transmembrane</keyword>
<dbReference type="Gene3D" id="1.20.1440.130">
    <property type="entry name" value="VKOR domain"/>
    <property type="match status" value="1"/>
</dbReference>
<comment type="subcellular location">
    <subcellularLocation>
        <location evidence="1">Endoplasmic reticulum membrane</location>
        <topology evidence="1">Multi-pass membrane protein</topology>
    </subcellularLocation>
</comment>
<sequence length="173" mass="19410">MSASRLYTSLLLLLCVLGFLVSVYAYHVEITKERDSSYRAMCDISAKISCSKVFTSRWGRGFGLIELVVGDHHHWLNQPNSVFGILYYMTQVVLGVFCPTVTAATMQLVISVTACLGCVYLAYILYFVLEDFCVVCVSSYIINAIILIVNILNLNLVKSNSRKSEGSRRKKEQ</sequence>
<dbReference type="GO" id="GO:0047057">
    <property type="term" value="F:vitamin-K-epoxide reductase (warfarin-sensitive) activity"/>
    <property type="evidence" value="ECO:0007669"/>
    <property type="project" value="UniProtKB-EC"/>
</dbReference>
<dbReference type="CDD" id="cd12917">
    <property type="entry name" value="VKOR_euk"/>
    <property type="match status" value="1"/>
</dbReference>
<dbReference type="OrthoDB" id="17010at2759"/>
<dbReference type="InterPro" id="IPR038354">
    <property type="entry name" value="VKOR_sf"/>
</dbReference>
<evidence type="ECO:0000256" key="2">
    <source>
        <dbReference type="ARBA" id="ARBA00006214"/>
    </source>
</evidence>
<keyword evidence="11" id="KW-0676">Redox-active center</keyword>
<feature type="chain" id="PRO_5010197089" description="vitamin-K-epoxide reductase (warfarin-sensitive)" evidence="13">
    <location>
        <begin position="26"/>
        <end position="173"/>
    </location>
</feature>
<evidence type="ECO:0000256" key="4">
    <source>
        <dbReference type="ARBA" id="ARBA00022692"/>
    </source>
</evidence>
<dbReference type="EC" id="1.17.4.4" evidence="3"/>
<keyword evidence="9 12" id="KW-0472">Membrane</keyword>
<keyword evidence="7 12" id="KW-1133">Transmembrane helix</keyword>
<name>A0A1S3H0F8_LINAN</name>
<feature type="domain" description="Vitamin K epoxide reductase" evidence="14">
    <location>
        <begin position="4"/>
        <end position="154"/>
    </location>
</feature>
<feature type="transmembrane region" description="Helical" evidence="12">
    <location>
        <begin position="82"/>
        <end position="101"/>
    </location>
</feature>
<dbReference type="STRING" id="7574.A0A1S3H0F8"/>
<evidence type="ECO:0000256" key="1">
    <source>
        <dbReference type="ARBA" id="ARBA00004477"/>
    </source>
</evidence>
<feature type="transmembrane region" description="Helical" evidence="12">
    <location>
        <begin position="140"/>
        <end position="157"/>
    </location>
</feature>
<dbReference type="AlphaFoldDB" id="A0A1S3H0F8"/>
<dbReference type="PANTHER" id="PTHR14519">
    <property type="entry name" value="VITAMIN K EPOXIDE REDUCTASE COMPLEX, SUBUNIT 1"/>
    <property type="match status" value="1"/>
</dbReference>
<dbReference type="KEGG" id="lak:106150415"/>
<dbReference type="InParanoid" id="A0A1S3H0F8"/>
<dbReference type="FunFam" id="1.20.1440.130:FF:000001">
    <property type="entry name" value="Vitamin K epoxide reductase complex subunit 1-like 1"/>
    <property type="match status" value="1"/>
</dbReference>
<feature type="signal peptide" evidence="13">
    <location>
        <begin position="1"/>
        <end position="25"/>
    </location>
</feature>
<comment type="similarity">
    <text evidence="2">Belongs to the VKOR family.</text>
</comment>
<organism evidence="15 16">
    <name type="scientific">Lingula anatina</name>
    <name type="common">Brachiopod</name>
    <name type="synonym">Lingula unguis</name>
    <dbReference type="NCBI Taxonomy" id="7574"/>
    <lineage>
        <taxon>Eukaryota</taxon>
        <taxon>Metazoa</taxon>
        <taxon>Spiralia</taxon>
        <taxon>Lophotrochozoa</taxon>
        <taxon>Brachiopoda</taxon>
        <taxon>Linguliformea</taxon>
        <taxon>Lingulata</taxon>
        <taxon>Lingulida</taxon>
        <taxon>Linguloidea</taxon>
        <taxon>Lingulidae</taxon>
        <taxon>Lingula</taxon>
    </lineage>
</organism>
<evidence type="ECO:0000256" key="9">
    <source>
        <dbReference type="ARBA" id="ARBA00023136"/>
    </source>
</evidence>
<feature type="transmembrane region" description="Helical" evidence="12">
    <location>
        <begin position="108"/>
        <end position="128"/>
    </location>
</feature>
<dbReference type="InterPro" id="IPR012932">
    <property type="entry name" value="VKOR"/>
</dbReference>
<keyword evidence="15" id="KW-1185">Reference proteome</keyword>
<proteinExistence type="inferred from homology"/>
<evidence type="ECO:0000256" key="8">
    <source>
        <dbReference type="ARBA" id="ARBA00023002"/>
    </source>
</evidence>
<dbReference type="GO" id="GO:0042373">
    <property type="term" value="P:vitamin K metabolic process"/>
    <property type="evidence" value="ECO:0007669"/>
    <property type="project" value="InterPro"/>
</dbReference>
<evidence type="ECO:0000256" key="3">
    <source>
        <dbReference type="ARBA" id="ARBA00012278"/>
    </source>
</evidence>
<dbReference type="InterPro" id="IPR042406">
    <property type="entry name" value="VKORC1/VKORC1L1"/>
</dbReference>
<dbReference type="GO" id="GO:0048038">
    <property type="term" value="F:quinone binding"/>
    <property type="evidence" value="ECO:0007669"/>
    <property type="project" value="UniProtKB-KW"/>
</dbReference>
<gene>
    <name evidence="16" type="primary">LOC106150415</name>
</gene>
<accession>A0A1S3H0F8</accession>
<evidence type="ECO:0000256" key="6">
    <source>
        <dbReference type="ARBA" id="ARBA00022824"/>
    </source>
</evidence>
<evidence type="ECO:0000313" key="15">
    <source>
        <dbReference type="Proteomes" id="UP000085678"/>
    </source>
</evidence>
<keyword evidence="13" id="KW-0732">Signal</keyword>
<evidence type="ECO:0000256" key="13">
    <source>
        <dbReference type="SAM" id="SignalP"/>
    </source>
</evidence>
<evidence type="ECO:0000256" key="12">
    <source>
        <dbReference type="SAM" id="Phobius"/>
    </source>
</evidence>
<evidence type="ECO:0000313" key="16">
    <source>
        <dbReference type="RefSeq" id="XP_013378654.1"/>
    </source>
</evidence>
<evidence type="ECO:0000256" key="7">
    <source>
        <dbReference type="ARBA" id="ARBA00022989"/>
    </source>
</evidence>
<evidence type="ECO:0000256" key="11">
    <source>
        <dbReference type="ARBA" id="ARBA00023284"/>
    </source>
</evidence>
<evidence type="ECO:0000259" key="14">
    <source>
        <dbReference type="SMART" id="SM00756"/>
    </source>
</evidence>
<dbReference type="Pfam" id="PF07884">
    <property type="entry name" value="VKOR"/>
    <property type="match status" value="1"/>
</dbReference>
<dbReference type="GO" id="GO:0005789">
    <property type="term" value="C:endoplasmic reticulum membrane"/>
    <property type="evidence" value="ECO:0007669"/>
    <property type="project" value="UniProtKB-SubCell"/>
</dbReference>
<evidence type="ECO:0000256" key="5">
    <source>
        <dbReference type="ARBA" id="ARBA00022719"/>
    </source>
</evidence>
<dbReference type="GeneID" id="106150415"/>
<protein>
    <recommendedName>
        <fullName evidence="3">vitamin-K-epoxide reductase (warfarin-sensitive)</fullName>
        <ecNumber evidence="3">1.17.4.4</ecNumber>
    </recommendedName>
</protein>
<dbReference type="SMART" id="SM00756">
    <property type="entry name" value="VKc"/>
    <property type="match status" value="1"/>
</dbReference>
<dbReference type="PANTHER" id="PTHR14519:SF8">
    <property type="entry name" value="VITAMIN K EPOXIDE REDUCTASE COMPLEX SUBUNIT 1"/>
    <property type="match status" value="1"/>
</dbReference>
<reference evidence="16" key="1">
    <citation type="submission" date="2025-08" db="UniProtKB">
        <authorList>
            <consortium name="RefSeq"/>
        </authorList>
    </citation>
    <scope>IDENTIFICATION</scope>
    <source>
        <tissue evidence="16">Gonads</tissue>
    </source>
</reference>
<keyword evidence="10" id="KW-1015">Disulfide bond</keyword>